<reference evidence="1" key="1">
    <citation type="submission" date="2023-07" db="EMBL/GenBank/DDBJ databases">
        <title>draft genome sequence of fig (Ficus carica).</title>
        <authorList>
            <person name="Takahashi T."/>
            <person name="Nishimura K."/>
        </authorList>
    </citation>
    <scope>NUCLEOTIDE SEQUENCE</scope>
</reference>
<evidence type="ECO:0000313" key="1">
    <source>
        <dbReference type="EMBL" id="GMN40960.1"/>
    </source>
</evidence>
<gene>
    <name evidence="1" type="ORF">TIFTF001_010193</name>
</gene>
<organism evidence="1 2">
    <name type="scientific">Ficus carica</name>
    <name type="common">Common fig</name>
    <dbReference type="NCBI Taxonomy" id="3494"/>
    <lineage>
        <taxon>Eukaryota</taxon>
        <taxon>Viridiplantae</taxon>
        <taxon>Streptophyta</taxon>
        <taxon>Embryophyta</taxon>
        <taxon>Tracheophyta</taxon>
        <taxon>Spermatophyta</taxon>
        <taxon>Magnoliopsida</taxon>
        <taxon>eudicotyledons</taxon>
        <taxon>Gunneridae</taxon>
        <taxon>Pentapetalae</taxon>
        <taxon>rosids</taxon>
        <taxon>fabids</taxon>
        <taxon>Rosales</taxon>
        <taxon>Moraceae</taxon>
        <taxon>Ficeae</taxon>
        <taxon>Ficus</taxon>
    </lineage>
</organism>
<protein>
    <submittedName>
        <fullName evidence="1">Uncharacterized protein</fullName>
    </submittedName>
</protein>
<sequence length="69" mass="7489">MLPSLSKDHVSVQLCFGCFAIEQIDPIPVLFGALTLYLQHKEGRSGKEAALACLADNSAGDDREIENLK</sequence>
<evidence type="ECO:0000313" key="2">
    <source>
        <dbReference type="Proteomes" id="UP001187192"/>
    </source>
</evidence>
<comment type="caution">
    <text evidence="1">The sequence shown here is derived from an EMBL/GenBank/DDBJ whole genome shotgun (WGS) entry which is preliminary data.</text>
</comment>
<dbReference type="Gramene" id="FCD_00019568-RA">
    <property type="protein sequence ID" value="FCD_00019568-RA:cds"/>
    <property type="gene ID" value="FCD_00019568"/>
</dbReference>
<dbReference type="AlphaFoldDB" id="A0AA88D1W2"/>
<proteinExistence type="predicted"/>
<dbReference type="EMBL" id="BTGU01000012">
    <property type="protein sequence ID" value="GMN40960.1"/>
    <property type="molecule type" value="Genomic_DNA"/>
</dbReference>
<dbReference type="Proteomes" id="UP001187192">
    <property type="component" value="Unassembled WGS sequence"/>
</dbReference>
<accession>A0AA88D1W2</accession>
<name>A0AA88D1W2_FICCA</name>
<keyword evidence="2" id="KW-1185">Reference proteome</keyword>